<keyword evidence="6 9" id="KW-0479">Metal-binding</keyword>
<dbReference type="PROSITE" id="PS51007">
    <property type="entry name" value="CYTC"/>
    <property type="match status" value="1"/>
</dbReference>
<comment type="function">
    <text evidence="1 11">Electron carrier protein. The oxidized form of the cytochrome c heme group can accept an electron from the heme group of the cytochrome c1 subunit of cytochrome reductase. Cytochrome c then transfers this electron to the cytochrome oxidase complex, the final protein carrier in the mitochondrial electron-transport chain.</text>
</comment>
<dbReference type="PRINTS" id="PR00604">
    <property type="entry name" value="CYTCHRMECIAB"/>
</dbReference>
<proteinExistence type="inferred from homology"/>
<evidence type="ECO:0000256" key="6">
    <source>
        <dbReference type="ARBA" id="ARBA00022723"/>
    </source>
</evidence>
<evidence type="ECO:0000313" key="14">
    <source>
        <dbReference type="Proteomes" id="UP000801492"/>
    </source>
</evidence>
<dbReference type="InterPro" id="IPR036909">
    <property type="entry name" value="Cyt_c-like_dom_sf"/>
</dbReference>
<evidence type="ECO:0000256" key="2">
    <source>
        <dbReference type="ARBA" id="ARBA00004569"/>
    </source>
</evidence>
<evidence type="ECO:0000259" key="12">
    <source>
        <dbReference type="PROSITE" id="PS51007"/>
    </source>
</evidence>
<reference evidence="13" key="1">
    <citation type="submission" date="2019-08" db="EMBL/GenBank/DDBJ databases">
        <title>The genome of the North American firefly Photinus pyralis.</title>
        <authorList>
            <consortium name="Photinus pyralis genome working group"/>
            <person name="Fallon T.R."/>
            <person name="Sander Lower S.E."/>
            <person name="Weng J.-K."/>
        </authorList>
    </citation>
    <scope>NUCLEOTIDE SEQUENCE</scope>
    <source>
        <strain evidence="13">TRF0915ILg1</strain>
        <tissue evidence="13">Whole body</tissue>
    </source>
</reference>
<dbReference type="GO" id="GO:0020037">
    <property type="term" value="F:heme binding"/>
    <property type="evidence" value="ECO:0007669"/>
    <property type="project" value="InterPro"/>
</dbReference>
<dbReference type="GO" id="GO:0009055">
    <property type="term" value="F:electron transfer activity"/>
    <property type="evidence" value="ECO:0007669"/>
    <property type="project" value="InterPro"/>
</dbReference>
<keyword evidence="8 9" id="KW-0408">Iron</keyword>
<keyword evidence="14" id="KW-1185">Reference proteome</keyword>
<dbReference type="Pfam" id="PF00034">
    <property type="entry name" value="Cytochrom_C"/>
    <property type="match status" value="1"/>
</dbReference>
<gene>
    <name evidence="13" type="ORF">ILUMI_19058</name>
</gene>
<keyword evidence="5 9" id="KW-0349">Heme</keyword>
<keyword evidence="7 11" id="KW-0249">Electron transport</keyword>
<comment type="similarity">
    <text evidence="3 10">Belongs to the cytochrome c family.</text>
</comment>
<name>A0A8K0G0A4_IGNLU</name>
<accession>A0A8K0G0A4</accession>
<dbReference type="InterPro" id="IPR009056">
    <property type="entry name" value="Cyt_c-like_dom"/>
</dbReference>
<evidence type="ECO:0000256" key="8">
    <source>
        <dbReference type="ARBA" id="ARBA00023004"/>
    </source>
</evidence>
<dbReference type="PANTHER" id="PTHR11961">
    <property type="entry name" value="CYTOCHROME C"/>
    <property type="match status" value="1"/>
</dbReference>
<evidence type="ECO:0000256" key="7">
    <source>
        <dbReference type="ARBA" id="ARBA00022982"/>
    </source>
</evidence>
<evidence type="ECO:0000313" key="13">
    <source>
        <dbReference type="EMBL" id="KAF2887115.1"/>
    </source>
</evidence>
<dbReference type="SUPFAM" id="SSF46626">
    <property type="entry name" value="Cytochrome c"/>
    <property type="match status" value="1"/>
</dbReference>
<protein>
    <recommendedName>
        <fullName evidence="12">Cytochrome c domain-containing protein</fullName>
    </recommendedName>
</protein>
<dbReference type="GO" id="GO:0046872">
    <property type="term" value="F:metal ion binding"/>
    <property type="evidence" value="ECO:0007669"/>
    <property type="project" value="UniProtKB-KW"/>
</dbReference>
<evidence type="ECO:0000256" key="10">
    <source>
        <dbReference type="RuleBase" id="RU004426"/>
    </source>
</evidence>
<comment type="PTM">
    <text evidence="11">Binds 1 heme group per subunit.</text>
</comment>
<comment type="caution">
    <text evidence="13">The sequence shown here is derived from an EMBL/GenBank/DDBJ whole genome shotgun (WGS) entry which is preliminary data.</text>
</comment>
<dbReference type="EMBL" id="VTPC01085065">
    <property type="protein sequence ID" value="KAF2887115.1"/>
    <property type="molecule type" value="Genomic_DNA"/>
</dbReference>
<dbReference type="Proteomes" id="UP000801492">
    <property type="component" value="Unassembled WGS sequence"/>
</dbReference>
<evidence type="ECO:0000256" key="5">
    <source>
        <dbReference type="ARBA" id="ARBA00022617"/>
    </source>
</evidence>
<evidence type="ECO:0000256" key="1">
    <source>
        <dbReference type="ARBA" id="ARBA00002555"/>
    </source>
</evidence>
<dbReference type="AlphaFoldDB" id="A0A8K0G0A4"/>
<sequence length="105" mass="11782">MSGPDGDAEKGKQVFVQQCAECHTVEKGGKRDKGPNLHGLIGRKAHIIDPNETRDIRWYKNELLEFIEDPKKFLPGTRMVFPGLKKAQERADVIAYLESATKSDS</sequence>
<dbReference type="InterPro" id="IPR002327">
    <property type="entry name" value="Cyt_c_1A/1B"/>
</dbReference>
<keyword evidence="11" id="KW-0496">Mitochondrion</keyword>
<comment type="subcellular location">
    <subcellularLocation>
        <location evidence="2">Mitochondrion intermembrane space</location>
    </subcellularLocation>
</comment>
<feature type="domain" description="Cytochrome c" evidence="12">
    <location>
        <begin position="6"/>
        <end position="101"/>
    </location>
</feature>
<evidence type="ECO:0000256" key="9">
    <source>
        <dbReference type="PROSITE-ProRule" id="PRU00433"/>
    </source>
</evidence>
<keyword evidence="11" id="KW-0679">Respiratory chain</keyword>
<organism evidence="13 14">
    <name type="scientific">Ignelater luminosus</name>
    <name type="common">Cucubano</name>
    <name type="synonym">Pyrophorus luminosus</name>
    <dbReference type="NCBI Taxonomy" id="2038154"/>
    <lineage>
        <taxon>Eukaryota</taxon>
        <taxon>Metazoa</taxon>
        <taxon>Ecdysozoa</taxon>
        <taxon>Arthropoda</taxon>
        <taxon>Hexapoda</taxon>
        <taxon>Insecta</taxon>
        <taxon>Pterygota</taxon>
        <taxon>Neoptera</taxon>
        <taxon>Endopterygota</taxon>
        <taxon>Coleoptera</taxon>
        <taxon>Polyphaga</taxon>
        <taxon>Elateriformia</taxon>
        <taxon>Elateroidea</taxon>
        <taxon>Elateridae</taxon>
        <taxon>Agrypninae</taxon>
        <taxon>Pyrophorini</taxon>
        <taxon>Ignelater</taxon>
    </lineage>
</organism>
<evidence type="ECO:0000256" key="11">
    <source>
        <dbReference type="RuleBase" id="RU004427"/>
    </source>
</evidence>
<evidence type="ECO:0000256" key="4">
    <source>
        <dbReference type="ARBA" id="ARBA00022448"/>
    </source>
</evidence>
<keyword evidence="4 11" id="KW-0813">Transport</keyword>
<dbReference type="OrthoDB" id="449280at2759"/>
<dbReference type="Gene3D" id="1.10.760.10">
    <property type="entry name" value="Cytochrome c-like domain"/>
    <property type="match status" value="1"/>
</dbReference>
<dbReference type="GO" id="GO:0005758">
    <property type="term" value="C:mitochondrial intermembrane space"/>
    <property type="evidence" value="ECO:0007669"/>
    <property type="project" value="UniProtKB-SubCell"/>
</dbReference>
<evidence type="ECO:0000256" key="3">
    <source>
        <dbReference type="ARBA" id="ARBA00006488"/>
    </source>
</evidence>